<organism evidence="1 2">
    <name type="scientific">Candidatus Scalindua japonica</name>
    <dbReference type="NCBI Taxonomy" id="1284222"/>
    <lineage>
        <taxon>Bacteria</taxon>
        <taxon>Pseudomonadati</taxon>
        <taxon>Planctomycetota</taxon>
        <taxon>Candidatus Brocadiia</taxon>
        <taxon>Candidatus Brocadiales</taxon>
        <taxon>Candidatus Scalinduaceae</taxon>
        <taxon>Candidatus Scalindua</taxon>
    </lineage>
</organism>
<dbReference type="EMBL" id="BAOS01000004">
    <property type="protein sequence ID" value="GAX59726.1"/>
    <property type="molecule type" value="Genomic_DNA"/>
</dbReference>
<sequence length="60" mass="7189">MAYLKKYHLKNIQMIEEKPKTLIEAIKQRIKYLEANDPDNENIKVLKRHISDLDWKILPG</sequence>
<protein>
    <submittedName>
        <fullName evidence="1">Fe-S oxidoreductase</fullName>
    </submittedName>
</protein>
<name>A0A286TV24_9BACT</name>
<evidence type="ECO:0000313" key="1">
    <source>
        <dbReference type="EMBL" id="GAX59726.1"/>
    </source>
</evidence>
<accession>A0A286TV24</accession>
<dbReference type="Proteomes" id="UP000218542">
    <property type="component" value="Unassembled WGS sequence"/>
</dbReference>
<comment type="caution">
    <text evidence="1">The sequence shown here is derived from an EMBL/GenBank/DDBJ whole genome shotgun (WGS) entry which is preliminary data.</text>
</comment>
<dbReference type="AlphaFoldDB" id="A0A286TV24"/>
<keyword evidence="2" id="KW-1185">Reference proteome</keyword>
<proteinExistence type="predicted"/>
<evidence type="ECO:0000313" key="2">
    <source>
        <dbReference type="Proteomes" id="UP000218542"/>
    </source>
</evidence>
<reference evidence="2" key="1">
    <citation type="journal article" date="2017" name="Environ. Microbiol. Rep.">
        <title>Genetic Diversity of Marine Anaerobic Ammonium-Oxidizing Bacteria as Revealed by Genomic and Proteomic Analyses of 'Candidatus Scalindua japonica'.</title>
        <authorList>
            <person name="Oshiki M."/>
            <person name="Mizuto K."/>
            <person name="Kimura Z."/>
            <person name="Kindaichi T."/>
            <person name="Satoh H."/>
            <person name="Okabe S."/>
        </authorList>
    </citation>
    <scope>NUCLEOTIDE SEQUENCE [LARGE SCALE GENOMIC DNA]</scope>
    <source>
        <strain evidence="2">husup-a2</strain>
    </source>
</reference>
<gene>
    <name evidence="1" type="ORF">SCALIN_C04_0214</name>
</gene>